<dbReference type="KEGG" id="haby:HLVA_09160"/>
<evidence type="ECO:0000256" key="1">
    <source>
        <dbReference type="ARBA" id="ARBA00008876"/>
    </source>
</evidence>
<gene>
    <name evidence="8" type="ORF">HLVA_09160</name>
</gene>
<evidence type="ECO:0000313" key="8">
    <source>
        <dbReference type="EMBL" id="BDU50347.1"/>
    </source>
</evidence>
<evidence type="ECO:0000256" key="6">
    <source>
        <dbReference type="ARBA" id="ARBA00023239"/>
    </source>
</evidence>
<keyword evidence="9" id="KW-1185">Reference proteome</keyword>
<dbReference type="RefSeq" id="WP_307905279.1">
    <property type="nucleotide sequence ID" value="NZ_AP027059.1"/>
</dbReference>
<dbReference type="NCBIfam" id="NF004885">
    <property type="entry name" value="PRK06246.1"/>
    <property type="match status" value="1"/>
</dbReference>
<evidence type="ECO:0000256" key="3">
    <source>
        <dbReference type="ARBA" id="ARBA00022723"/>
    </source>
</evidence>
<keyword evidence="6" id="KW-0456">Lyase</keyword>
<dbReference type="InterPro" id="IPR004646">
    <property type="entry name" value="Fe-S_hydro-lyase_TtdA-typ_cat"/>
</dbReference>
<evidence type="ECO:0000259" key="7">
    <source>
        <dbReference type="Pfam" id="PF05681"/>
    </source>
</evidence>
<evidence type="ECO:0000256" key="5">
    <source>
        <dbReference type="ARBA" id="ARBA00023014"/>
    </source>
</evidence>
<dbReference type="Proteomes" id="UP001321582">
    <property type="component" value="Chromosome"/>
</dbReference>
<comment type="similarity">
    <text evidence="1">Belongs to the class-I fumarase family.</text>
</comment>
<sequence length="279" mass="30814">MRIIETSKIVEEVEKLCINSNYYLGEDIIFKYKEGITKEESETGKEIFEQLYENAKIAKDFKKPICQDTGMAVVFVELGEEVHINGNLETAINEGVAKGYKKGYLRKSIVKDPLFRENTNDNTPAVIHISIVKGDKLKIVVAPKGFGSENMSQIKMFPPAAGVEGIKEFVLKVVEEAGPNPCPPIIVGVGIGGNFEHSALLAKKALLRNIGDRNKNSYYSELEIELLEKINRLGIGPQGFGGKITALDLFIETYPTHIAGMPVAVNIGCHVNRHKEVLI</sequence>
<feature type="domain" description="Fe-S hydro-lyase tartrate dehydratase alpha-type catalytic" evidence="7">
    <location>
        <begin position="11"/>
        <end position="277"/>
    </location>
</feature>
<name>A0AAU9DG04_9FUSO</name>
<dbReference type="GO" id="GO:0046872">
    <property type="term" value="F:metal ion binding"/>
    <property type="evidence" value="ECO:0007669"/>
    <property type="project" value="UniProtKB-KW"/>
</dbReference>
<accession>A0AAU9DG04</accession>
<evidence type="ECO:0000313" key="9">
    <source>
        <dbReference type="Proteomes" id="UP001321582"/>
    </source>
</evidence>
<dbReference type="PANTHER" id="PTHR30389">
    <property type="entry name" value="FUMARATE HYDRATASE-RELATED"/>
    <property type="match status" value="1"/>
</dbReference>
<dbReference type="GO" id="GO:0016829">
    <property type="term" value="F:lyase activity"/>
    <property type="evidence" value="ECO:0007669"/>
    <property type="project" value="UniProtKB-KW"/>
</dbReference>
<dbReference type="EMBL" id="AP027059">
    <property type="protein sequence ID" value="BDU50347.1"/>
    <property type="molecule type" value="Genomic_DNA"/>
</dbReference>
<protein>
    <submittedName>
        <fullName evidence="8">Fumarate hydratase</fullName>
    </submittedName>
</protein>
<keyword evidence="3" id="KW-0479">Metal-binding</keyword>
<dbReference type="Pfam" id="PF05681">
    <property type="entry name" value="Fumerase"/>
    <property type="match status" value="1"/>
</dbReference>
<keyword evidence="4" id="KW-0408">Iron</keyword>
<evidence type="ECO:0000256" key="2">
    <source>
        <dbReference type="ARBA" id="ARBA00022485"/>
    </source>
</evidence>
<dbReference type="PANTHER" id="PTHR30389:SF17">
    <property type="entry name" value="L(+)-TARTRATE DEHYDRATASE SUBUNIT ALPHA-RELATED"/>
    <property type="match status" value="1"/>
</dbReference>
<dbReference type="NCBIfam" id="TIGR00722">
    <property type="entry name" value="ttdA_fumA_fumB"/>
    <property type="match status" value="1"/>
</dbReference>
<dbReference type="InterPro" id="IPR051208">
    <property type="entry name" value="Class-I_Fumarase/Tartrate_DH"/>
</dbReference>
<dbReference type="AlphaFoldDB" id="A0AAU9DG04"/>
<reference evidence="8 9" key="1">
    <citation type="submission" date="2022-11" db="EMBL/GenBank/DDBJ databases">
        <title>Haliovirga abyssi gen. nov., sp. nov., a mesophilic fermentative bacterium isolated from the Iheya North hydrothermal field and the proposal of Haliovirgaceae fam. nov.</title>
        <authorList>
            <person name="Miyazaki U."/>
            <person name="Tame A."/>
            <person name="Miyazaki J."/>
            <person name="Takai K."/>
            <person name="Sawayama S."/>
            <person name="Kitajima M."/>
            <person name="Okamoto A."/>
            <person name="Nakagawa S."/>
        </authorList>
    </citation>
    <scope>NUCLEOTIDE SEQUENCE [LARGE SCALE GENOMIC DNA]</scope>
    <source>
        <strain evidence="8 9">IC12</strain>
    </source>
</reference>
<dbReference type="GO" id="GO:0051539">
    <property type="term" value="F:4 iron, 4 sulfur cluster binding"/>
    <property type="evidence" value="ECO:0007669"/>
    <property type="project" value="UniProtKB-KW"/>
</dbReference>
<organism evidence="8 9">
    <name type="scientific">Haliovirga abyssi</name>
    <dbReference type="NCBI Taxonomy" id="2996794"/>
    <lineage>
        <taxon>Bacteria</taxon>
        <taxon>Fusobacteriati</taxon>
        <taxon>Fusobacteriota</taxon>
        <taxon>Fusobacteriia</taxon>
        <taxon>Fusobacteriales</taxon>
        <taxon>Haliovirgaceae</taxon>
        <taxon>Haliovirga</taxon>
    </lineage>
</organism>
<evidence type="ECO:0000256" key="4">
    <source>
        <dbReference type="ARBA" id="ARBA00023004"/>
    </source>
</evidence>
<keyword evidence="2" id="KW-0004">4Fe-4S</keyword>
<proteinExistence type="inferred from homology"/>
<keyword evidence="5" id="KW-0411">Iron-sulfur</keyword>